<dbReference type="SMART" id="SM00512">
    <property type="entry name" value="Skp1"/>
    <property type="match status" value="1"/>
</dbReference>
<evidence type="ECO:0000313" key="6">
    <source>
        <dbReference type="Proteomes" id="UP001175271"/>
    </source>
</evidence>
<comment type="pathway">
    <text evidence="3">Protein modification; protein ubiquitination.</text>
</comment>
<accession>A0AA39HDD2</accession>
<dbReference type="Proteomes" id="UP001175271">
    <property type="component" value="Unassembled WGS sequence"/>
</dbReference>
<gene>
    <name evidence="5" type="ORF">QR680_016492</name>
</gene>
<reference evidence="5" key="1">
    <citation type="submission" date="2023-06" db="EMBL/GenBank/DDBJ databases">
        <title>Genomic analysis of the entomopathogenic nematode Steinernema hermaphroditum.</title>
        <authorList>
            <person name="Schwarz E.M."/>
            <person name="Heppert J.K."/>
            <person name="Baniya A."/>
            <person name="Schwartz H.T."/>
            <person name="Tan C.-H."/>
            <person name="Antoshechkin I."/>
            <person name="Sternberg P.W."/>
            <person name="Goodrich-Blair H."/>
            <person name="Dillman A.R."/>
        </authorList>
    </citation>
    <scope>NUCLEOTIDE SEQUENCE</scope>
    <source>
        <strain evidence="5">PS9179</strain>
        <tissue evidence="5">Whole animal</tissue>
    </source>
</reference>
<proteinExistence type="inferred from homology"/>
<comment type="caution">
    <text evidence="5">The sequence shown here is derived from an EMBL/GenBank/DDBJ whole genome shotgun (WGS) entry which is preliminary data.</text>
</comment>
<evidence type="ECO:0000256" key="2">
    <source>
        <dbReference type="ARBA" id="ARBA00022786"/>
    </source>
</evidence>
<evidence type="ECO:0000256" key="1">
    <source>
        <dbReference type="ARBA" id="ARBA00009993"/>
    </source>
</evidence>
<dbReference type="Pfam" id="PF03931">
    <property type="entry name" value="Skp1_POZ"/>
    <property type="match status" value="1"/>
</dbReference>
<feature type="domain" description="SKP1 component POZ" evidence="4">
    <location>
        <begin position="4"/>
        <end position="64"/>
    </location>
</feature>
<comment type="function">
    <text evidence="3">Probable essential component of SCF (SKP1-CUL1-F-box protein) E3 ubiquitin-protein ligase complexes, which mediate the ubiquitination and subsequent proteasomal degradation of target proteins. Regulates cell proliferation during embryonic and larval development.</text>
</comment>
<dbReference type="SUPFAM" id="SSF54695">
    <property type="entry name" value="POZ domain"/>
    <property type="match status" value="1"/>
</dbReference>
<dbReference type="PIRSF" id="PIRSF028729">
    <property type="entry name" value="E3_ubiquit_lig_SCF_Skp"/>
    <property type="match status" value="1"/>
</dbReference>
<evidence type="ECO:0000256" key="3">
    <source>
        <dbReference type="PIRNR" id="PIRNR028729"/>
    </source>
</evidence>
<dbReference type="SUPFAM" id="SSF81382">
    <property type="entry name" value="Skp1 dimerisation domain-like"/>
    <property type="match status" value="1"/>
</dbReference>
<dbReference type="PANTHER" id="PTHR11165">
    <property type="entry name" value="SKP1"/>
    <property type="match status" value="1"/>
</dbReference>
<keyword evidence="6" id="KW-1185">Reference proteome</keyword>
<dbReference type="InterPro" id="IPR001232">
    <property type="entry name" value="SKP1-like"/>
</dbReference>
<organism evidence="5 6">
    <name type="scientific">Steinernema hermaphroditum</name>
    <dbReference type="NCBI Taxonomy" id="289476"/>
    <lineage>
        <taxon>Eukaryota</taxon>
        <taxon>Metazoa</taxon>
        <taxon>Ecdysozoa</taxon>
        <taxon>Nematoda</taxon>
        <taxon>Chromadorea</taxon>
        <taxon>Rhabditida</taxon>
        <taxon>Tylenchina</taxon>
        <taxon>Panagrolaimomorpha</taxon>
        <taxon>Strongyloidoidea</taxon>
        <taxon>Steinernematidae</taxon>
        <taxon>Steinernema</taxon>
    </lineage>
</organism>
<dbReference type="InterPro" id="IPR016897">
    <property type="entry name" value="SKP1"/>
</dbReference>
<evidence type="ECO:0000313" key="5">
    <source>
        <dbReference type="EMBL" id="KAK0402718.1"/>
    </source>
</evidence>
<dbReference type="InterPro" id="IPR016073">
    <property type="entry name" value="Skp1_comp_POZ"/>
</dbReference>
<dbReference type="InterPro" id="IPR011333">
    <property type="entry name" value="SKP1/BTB/POZ_sf"/>
</dbReference>
<comment type="similarity">
    <text evidence="1 3">Belongs to the SKP1 family.</text>
</comment>
<protein>
    <recommendedName>
        <fullName evidence="3">Skp1-related protein</fullName>
    </recommendedName>
</protein>
<dbReference type="InterPro" id="IPR036296">
    <property type="entry name" value="SKP1-like_dim_sf"/>
</dbReference>
<dbReference type="AlphaFoldDB" id="A0AA39HDD2"/>
<sequence length="171" mass="19391">MQPAVVIESSDGVRIPVTLAAARHSDLLNSMLEQSGGSLEDCIPIPHRHEDLQRVVGWLEQHRNDEPFVRPTRITLVPPKIELDEWEIKFFTMQSNSSAHRDSLFTTARIAVFMGIESLIMRTGLFVAETLKEMKNDDDVRQFLGVPDDLTDDEKKEIELKMAFLDPSVSC</sequence>
<keyword evidence="2 3" id="KW-0833">Ubl conjugation pathway</keyword>
<dbReference type="EMBL" id="JAUCMV010000004">
    <property type="protein sequence ID" value="KAK0402718.1"/>
    <property type="molecule type" value="Genomic_DNA"/>
</dbReference>
<dbReference type="Gene3D" id="3.30.710.10">
    <property type="entry name" value="Potassium Channel Kv1.1, Chain A"/>
    <property type="match status" value="1"/>
</dbReference>
<evidence type="ECO:0000259" key="4">
    <source>
        <dbReference type="Pfam" id="PF03931"/>
    </source>
</evidence>
<name>A0AA39HDD2_9BILA</name>
<dbReference type="GO" id="GO:0006511">
    <property type="term" value="P:ubiquitin-dependent protein catabolic process"/>
    <property type="evidence" value="ECO:0007669"/>
    <property type="project" value="InterPro"/>
</dbReference>